<dbReference type="OrthoDB" id="8606465at2"/>
<dbReference type="STRING" id="734.B0187_04065"/>
<keyword evidence="2" id="KW-1185">Reference proteome</keyword>
<evidence type="ECO:0008006" key="3">
    <source>
        <dbReference type="Google" id="ProtNLM"/>
    </source>
</evidence>
<dbReference type="PROSITE" id="PS51257">
    <property type="entry name" value="PROKAR_LIPOPROTEIN"/>
    <property type="match status" value="1"/>
</dbReference>
<reference evidence="1 2" key="1">
    <citation type="submission" date="2017-02" db="EMBL/GenBank/DDBJ databases">
        <title>Draft genome sequence of Haemophilus paracuniculus CCUG 43573 type strain.</title>
        <authorList>
            <person name="Engstrom-Jakobsson H."/>
            <person name="Salva-Serra F."/>
            <person name="Thorell K."/>
            <person name="Gonzales-Siles L."/>
            <person name="Karlsson R."/>
            <person name="Boulund F."/>
            <person name="Engstrand L."/>
            <person name="Kristiansson E."/>
            <person name="Moore E."/>
        </authorList>
    </citation>
    <scope>NUCLEOTIDE SEQUENCE [LARGE SCALE GENOMIC DNA]</scope>
    <source>
        <strain evidence="1 2">CCUG 43573</strain>
    </source>
</reference>
<dbReference type="RefSeq" id="WP_078236579.1">
    <property type="nucleotide sequence ID" value="NZ_MUYA01000004.1"/>
</dbReference>
<sequence>MKPIKTALLFSVTLILTACVSPQQRAEQRLRAEQNLQVALAKQCDLETAELIAEQFHPPVGRTAEQAKLFEKRYAEKVNNPMFQACYKMAWQNYKSQQEMQEMRDWYYRDNFRPWFPCFSCW</sequence>
<evidence type="ECO:0000313" key="2">
    <source>
        <dbReference type="Proteomes" id="UP000190867"/>
    </source>
</evidence>
<organism evidence="1 2">
    <name type="scientific">Haemophilus paracuniculus</name>
    <dbReference type="NCBI Taxonomy" id="734"/>
    <lineage>
        <taxon>Bacteria</taxon>
        <taxon>Pseudomonadati</taxon>
        <taxon>Pseudomonadota</taxon>
        <taxon>Gammaproteobacteria</taxon>
        <taxon>Pasteurellales</taxon>
        <taxon>Pasteurellaceae</taxon>
        <taxon>Haemophilus</taxon>
    </lineage>
</organism>
<proteinExistence type="predicted"/>
<name>A0A1T0AU52_9PAST</name>
<protein>
    <recommendedName>
        <fullName evidence="3">Lipoprotein</fullName>
    </recommendedName>
</protein>
<comment type="caution">
    <text evidence="1">The sequence shown here is derived from an EMBL/GenBank/DDBJ whole genome shotgun (WGS) entry which is preliminary data.</text>
</comment>
<evidence type="ECO:0000313" key="1">
    <source>
        <dbReference type="EMBL" id="OOR99990.1"/>
    </source>
</evidence>
<accession>A0A1T0AU52</accession>
<gene>
    <name evidence="1" type="ORF">B0187_04065</name>
</gene>
<dbReference type="AlphaFoldDB" id="A0A1T0AU52"/>
<dbReference type="Proteomes" id="UP000190867">
    <property type="component" value="Unassembled WGS sequence"/>
</dbReference>
<dbReference type="EMBL" id="MUYA01000004">
    <property type="protein sequence ID" value="OOR99990.1"/>
    <property type="molecule type" value="Genomic_DNA"/>
</dbReference>